<evidence type="ECO:0000256" key="3">
    <source>
        <dbReference type="ARBA" id="ARBA00022989"/>
    </source>
</evidence>
<evidence type="ECO:0000256" key="4">
    <source>
        <dbReference type="ARBA" id="ARBA00023136"/>
    </source>
</evidence>
<dbReference type="EMBL" id="JAKELL010000394">
    <property type="protein sequence ID" value="KAH8976981.1"/>
    <property type="molecule type" value="Genomic_DNA"/>
</dbReference>
<feature type="region of interest" description="Disordered" evidence="6">
    <location>
        <begin position="338"/>
        <end position="376"/>
    </location>
</feature>
<feature type="transmembrane region" description="Helical" evidence="7">
    <location>
        <begin position="12"/>
        <end position="32"/>
    </location>
</feature>
<dbReference type="Proteomes" id="UP001201163">
    <property type="component" value="Unassembled WGS sequence"/>
</dbReference>
<feature type="transmembrane region" description="Helical" evidence="7">
    <location>
        <begin position="190"/>
        <end position="212"/>
    </location>
</feature>
<feature type="transmembrane region" description="Helical" evidence="7">
    <location>
        <begin position="113"/>
        <end position="134"/>
    </location>
</feature>
<keyword evidence="3 7" id="KW-1133">Transmembrane helix</keyword>
<dbReference type="Pfam" id="PF20684">
    <property type="entry name" value="Fung_rhodopsin"/>
    <property type="match status" value="1"/>
</dbReference>
<evidence type="ECO:0000313" key="11">
    <source>
        <dbReference type="Proteomes" id="UP001201163"/>
    </source>
</evidence>
<feature type="transmembrane region" description="Helical" evidence="7">
    <location>
        <begin position="44"/>
        <end position="63"/>
    </location>
</feature>
<evidence type="ECO:0000256" key="2">
    <source>
        <dbReference type="ARBA" id="ARBA00022692"/>
    </source>
</evidence>
<evidence type="ECO:0000259" key="8">
    <source>
        <dbReference type="Pfam" id="PF20684"/>
    </source>
</evidence>
<feature type="compositionally biased region" description="Basic and acidic residues" evidence="6">
    <location>
        <begin position="346"/>
        <end position="359"/>
    </location>
</feature>
<proteinExistence type="inferred from homology"/>
<comment type="subcellular location">
    <subcellularLocation>
        <location evidence="1">Membrane</location>
        <topology evidence="1">Multi-pass membrane protein</topology>
    </subcellularLocation>
</comment>
<feature type="transmembrane region" description="Helical" evidence="7">
    <location>
        <begin position="154"/>
        <end position="178"/>
    </location>
</feature>
<reference evidence="9" key="1">
    <citation type="submission" date="2022-01" db="EMBL/GenBank/DDBJ databases">
        <title>Comparative genomics reveals a dynamic genome evolution in the ectomycorrhizal milk-cap (Lactarius) mushrooms.</title>
        <authorList>
            <consortium name="DOE Joint Genome Institute"/>
            <person name="Lebreton A."/>
            <person name="Tang N."/>
            <person name="Kuo A."/>
            <person name="LaButti K."/>
            <person name="Drula E."/>
            <person name="Barry K."/>
            <person name="Clum A."/>
            <person name="Lipzen A."/>
            <person name="Mousain D."/>
            <person name="Ng V."/>
            <person name="Wang R."/>
            <person name="Wang X."/>
            <person name="Dai Y."/>
            <person name="Henrissat B."/>
            <person name="Grigoriev I.V."/>
            <person name="Guerin-Laguette A."/>
            <person name="Yu F."/>
            <person name="Martin F.M."/>
        </authorList>
    </citation>
    <scope>NUCLEOTIDE SEQUENCE</scope>
    <source>
        <strain evidence="9">QP</strain>
    </source>
</reference>
<comment type="similarity">
    <text evidence="5">Belongs to the SAT4 family.</text>
</comment>
<keyword evidence="4 7" id="KW-0472">Membrane</keyword>
<dbReference type="AlphaFoldDB" id="A0AAD4L9D5"/>
<feature type="domain" description="Rhodopsin" evidence="8">
    <location>
        <begin position="30"/>
        <end position="238"/>
    </location>
</feature>
<evidence type="ECO:0000256" key="7">
    <source>
        <dbReference type="SAM" id="Phobius"/>
    </source>
</evidence>
<dbReference type="InterPro" id="IPR049326">
    <property type="entry name" value="Rhodopsin_dom_fungi"/>
</dbReference>
<keyword evidence="11" id="KW-1185">Reference proteome</keyword>
<evidence type="ECO:0000313" key="10">
    <source>
        <dbReference type="EMBL" id="KAH8977757.1"/>
    </source>
</evidence>
<comment type="caution">
    <text evidence="9">The sequence shown here is derived from an EMBL/GenBank/DDBJ whole genome shotgun (WGS) entry which is preliminary data.</text>
</comment>
<accession>A0AAD4L9D5</accession>
<protein>
    <recommendedName>
        <fullName evidence="8">Rhodopsin domain-containing protein</fullName>
    </recommendedName>
</protein>
<keyword evidence="2 7" id="KW-0812">Transmembrane</keyword>
<dbReference type="PANTHER" id="PTHR33048:SF47">
    <property type="entry name" value="INTEGRAL MEMBRANE PROTEIN-RELATED"/>
    <property type="match status" value="1"/>
</dbReference>
<evidence type="ECO:0000256" key="1">
    <source>
        <dbReference type="ARBA" id="ARBA00004141"/>
    </source>
</evidence>
<dbReference type="InterPro" id="IPR052337">
    <property type="entry name" value="SAT4-like"/>
</dbReference>
<organism evidence="9 11">
    <name type="scientific">Lactarius akahatsu</name>
    <dbReference type="NCBI Taxonomy" id="416441"/>
    <lineage>
        <taxon>Eukaryota</taxon>
        <taxon>Fungi</taxon>
        <taxon>Dikarya</taxon>
        <taxon>Basidiomycota</taxon>
        <taxon>Agaricomycotina</taxon>
        <taxon>Agaricomycetes</taxon>
        <taxon>Russulales</taxon>
        <taxon>Russulaceae</taxon>
        <taxon>Lactarius</taxon>
    </lineage>
</organism>
<feature type="transmembrane region" description="Helical" evidence="7">
    <location>
        <begin position="75"/>
        <end position="101"/>
    </location>
</feature>
<evidence type="ECO:0000256" key="5">
    <source>
        <dbReference type="ARBA" id="ARBA00038359"/>
    </source>
</evidence>
<name>A0AAD4L9D5_9AGAM</name>
<dbReference type="GO" id="GO:0016020">
    <property type="term" value="C:membrane"/>
    <property type="evidence" value="ECO:0007669"/>
    <property type="project" value="UniProtKB-SubCell"/>
</dbReference>
<dbReference type="PANTHER" id="PTHR33048">
    <property type="entry name" value="PTH11-LIKE INTEGRAL MEMBRANE PROTEIN (AFU_ORTHOLOGUE AFUA_5G11245)"/>
    <property type="match status" value="1"/>
</dbReference>
<sequence>MGINVHDPIVDIKITESVCGFVAICMTLLRLWIRRDRYWWDDAWALFSLLNLFVQFGAVFMHVEHPSDLSRLNRIAAYYLMAVTFYTVIWTARISILFSIIRIDPNPVMRHRLKWLAAAFVAALCFLLSQLFWTCEGIHGWKDKASPQCPLPKQVAICQLITDILADLSLILLPLRLIRGIKDKRLRWRLVFIFSTSIATTIVSLVHAAYIISRGGIPVVISALVEDCISLTVANLPVVATASFRRLSGDSSNADGEGQRWSSFKFKTRTMPPSSGAGTAFFTTGFGAVSRATGASVGANAGTETELTGTSLEQSKGTVSGIGAYSLGAVGPDELFANGTKSVDGTAEKDEGRREDKGGVVRIDMLPYPREQPPRP</sequence>
<gene>
    <name evidence="10" type="ORF">EDB92DRAFT_697540</name>
    <name evidence="9" type="ORF">EDB92DRAFT_914615</name>
</gene>
<dbReference type="EMBL" id="JAKELL010000277">
    <property type="protein sequence ID" value="KAH8977757.1"/>
    <property type="molecule type" value="Genomic_DNA"/>
</dbReference>
<evidence type="ECO:0000313" key="9">
    <source>
        <dbReference type="EMBL" id="KAH8976981.1"/>
    </source>
</evidence>
<evidence type="ECO:0000256" key="6">
    <source>
        <dbReference type="SAM" id="MobiDB-lite"/>
    </source>
</evidence>